<proteinExistence type="predicted"/>
<evidence type="ECO:0000313" key="2">
    <source>
        <dbReference type="Proteomes" id="UP001642484"/>
    </source>
</evidence>
<dbReference type="Proteomes" id="UP001642484">
    <property type="component" value="Unassembled WGS sequence"/>
</dbReference>
<keyword evidence="2" id="KW-1185">Reference proteome</keyword>
<gene>
    <name evidence="1" type="ORF">CCMP2556_LOCUS2607</name>
</gene>
<protein>
    <submittedName>
        <fullName evidence="1">Uncharacterized protein</fullName>
    </submittedName>
</protein>
<dbReference type="EMBL" id="CAXAMN010001002">
    <property type="protein sequence ID" value="CAK8991822.1"/>
    <property type="molecule type" value="Genomic_DNA"/>
</dbReference>
<name>A0ABP0HPK9_9DINO</name>
<organism evidence="1 2">
    <name type="scientific">Durusdinium trenchii</name>
    <dbReference type="NCBI Taxonomy" id="1381693"/>
    <lineage>
        <taxon>Eukaryota</taxon>
        <taxon>Sar</taxon>
        <taxon>Alveolata</taxon>
        <taxon>Dinophyceae</taxon>
        <taxon>Suessiales</taxon>
        <taxon>Symbiodiniaceae</taxon>
        <taxon>Durusdinium</taxon>
    </lineage>
</organism>
<comment type="caution">
    <text evidence="1">The sequence shown here is derived from an EMBL/GenBank/DDBJ whole genome shotgun (WGS) entry which is preliminary data.</text>
</comment>
<evidence type="ECO:0000313" key="1">
    <source>
        <dbReference type="EMBL" id="CAK8991822.1"/>
    </source>
</evidence>
<accession>A0ABP0HPK9</accession>
<reference evidence="1 2" key="1">
    <citation type="submission" date="2024-02" db="EMBL/GenBank/DDBJ databases">
        <authorList>
            <person name="Chen Y."/>
            <person name="Shah S."/>
            <person name="Dougan E. K."/>
            <person name="Thang M."/>
            <person name="Chan C."/>
        </authorList>
    </citation>
    <scope>NUCLEOTIDE SEQUENCE [LARGE SCALE GENOMIC DNA]</scope>
</reference>
<sequence>MPLVPLPYRILVEKDEGGQHWLVVLWSVQVRHDPGLTEESSATKTRRVDFHKRLRAHDGNIFIQGGGTVLPALDRDARTANARFDCQATPARAKPAMYAAQRGRRHDGLWNYQEGRKSYASVMADADIQAFIYANQDVAMAADLSAGEGKQTFLEVTTHRMPKSQKILRELAKGFEKGRRATTLMEYLRTKLNDTEKHGFTTDFATGGKNWEWRAAKTLAEGLLIPAAADGLARPFKMEKGILSNLDIRNDTLLDAYILVRPNGHWVTVDLTTAILTLVVGGIVAAVARGPAVVEAGASTATLARSWSTASTVASVSELSQATQVVANAAKGASSVSQAVVAIRAAAATMAAGAAGAAAGVAHLSEHIVAEHAEKQVMAEFVKQLDVAVAKHPNMCFKLAPGDERSVWWPDFFSHPANPLAWLSPSTWGRMITDAAKTVVVETILVDPSEEIIVAVAEHCENPAHGFSISNHGLEVVRGDGTRRPFRE</sequence>